<reference evidence="1" key="1">
    <citation type="submission" date="2024-05" db="EMBL/GenBank/DDBJ databases">
        <title>Isolation and characterization of Sporomusa carbonis sp. nov., a carboxydotrophic hydrogenogen in the genus of Sporomusa isolated from a charcoal burning pile.</title>
        <authorList>
            <person name="Boeer T."/>
            <person name="Rosenbaum F."/>
            <person name="Eysell L."/>
            <person name="Mueller V."/>
            <person name="Daniel R."/>
            <person name="Poehlein A."/>
        </authorList>
    </citation>
    <scope>NUCLEOTIDE SEQUENCE [LARGE SCALE GENOMIC DNA]</scope>
    <source>
        <strain evidence="1">DSM 3132</strain>
    </source>
</reference>
<dbReference type="Gene3D" id="3.90.1200.10">
    <property type="match status" value="1"/>
</dbReference>
<dbReference type="EC" id="2.7.1.-" evidence="1"/>
<proteinExistence type="predicted"/>
<evidence type="ECO:0000313" key="2">
    <source>
        <dbReference type="Proteomes" id="UP000216052"/>
    </source>
</evidence>
<name>A0ABZ3J138_SPOA4</name>
<accession>A0ABZ3J138</accession>
<keyword evidence="1" id="KW-0418">Kinase</keyword>
<gene>
    <name evidence="1" type="primary">drdK</name>
    <name evidence="1" type="ORF">SPACI_017980</name>
</gene>
<keyword evidence="2" id="KW-1185">Reference proteome</keyword>
<dbReference type="RefSeq" id="WP_093794440.1">
    <property type="nucleotide sequence ID" value="NZ_CP155571.1"/>
</dbReference>
<dbReference type="InterPro" id="IPR011009">
    <property type="entry name" value="Kinase-like_dom_sf"/>
</dbReference>
<dbReference type="EMBL" id="CP155571">
    <property type="protein sequence ID" value="XFO71761.1"/>
    <property type="molecule type" value="Genomic_DNA"/>
</dbReference>
<organism evidence="1 2">
    <name type="scientific">Sporomusa acidovorans (strain ATCC 49682 / DSM 3132 / Mol)</name>
    <dbReference type="NCBI Taxonomy" id="1123286"/>
    <lineage>
        <taxon>Bacteria</taxon>
        <taxon>Bacillati</taxon>
        <taxon>Bacillota</taxon>
        <taxon>Negativicutes</taxon>
        <taxon>Selenomonadales</taxon>
        <taxon>Sporomusaceae</taxon>
        <taxon>Sporomusa</taxon>
    </lineage>
</organism>
<dbReference type="Proteomes" id="UP000216052">
    <property type="component" value="Chromosome"/>
</dbReference>
<dbReference type="GO" id="GO:0016301">
    <property type="term" value="F:kinase activity"/>
    <property type="evidence" value="ECO:0007669"/>
    <property type="project" value="UniProtKB-KW"/>
</dbReference>
<protein>
    <submittedName>
        <fullName evidence="1">5-deoxyribose kinase</fullName>
        <ecNumber evidence="1">2.7.1.-</ecNumber>
    </submittedName>
</protein>
<sequence length="88" mass="9959">MAKTEGFLEFYLDTVLADTAGITGMELIRRTDGLANVKDITGIPDETKRMRAERIIVTFAKECIMQREALKNGQDYIDSINKAIRKFS</sequence>
<dbReference type="SUPFAM" id="SSF56112">
    <property type="entry name" value="Protein kinase-like (PK-like)"/>
    <property type="match status" value="1"/>
</dbReference>
<keyword evidence="1" id="KW-0808">Transferase</keyword>
<evidence type="ECO:0000313" key="1">
    <source>
        <dbReference type="EMBL" id="XFO71761.1"/>
    </source>
</evidence>